<dbReference type="AlphaFoldDB" id="A0A8S1QAN8"/>
<name>A0A8S1QAN8_9CILI</name>
<protein>
    <submittedName>
        <fullName evidence="1">Uncharacterized protein</fullName>
    </submittedName>
</protein>
<reference evidence="1" key="1">
    <citation type="submission" date="2021-01" db="EMBL/GenBank/DDBJ databases">
        <authorList>
            <consortium name="Genoscope - CEA"/>
            <person name="William W."/>
        </authorList>
    </citation>
    <scope>NUCLEOTIDE SEQUENCE</scope>
</reference>
<evidence type="ECO:0000313" key="1">
    <source>
        <dbReference type="EMBL" id="CAD8112433.1"/>
    </source>
</evidence>
<keyword evidence="2" id="KW-1185">Reference proteome</keyword>
<accession>A0A8S1QAN8</accession>
<organism evidence="1 2">
    <name type="scientific">Paramecium sonneborni</name>
    <dbReference type="NCBI Taxonomy" id="65129"/>
    <lineage>
        <taxon>Eukaryota</taxon>
        <taxon>Sar</taxon>
        <taxon>Alveolata</taxon>
        <taxon>Ciliophora</taxon>
        <taxon>Intramacronucleata</taxon>
        <taxon>Oligohymenophorea</taxon>
        <taxon>Peniculida</taxon>
        <taxon>Parameciidae</taxon>
        <taxon>Paramecium</taxon>
    </lineage>
</organism>
<evidence type="ECO:0000313" key="2">
    <source>
        <dbReference type="Proteomes" id="UP000692954"/>
    </source>
</evidence>
<dbReference type="EMBL" id="CAJJDN010000100">
    <property type="protein sequence ID" value="CAD8112433.1"/>
    <property type="molecule type" value="Genomic_DNA"/>
</dbReference>
<comment type="caution">
    <text evidence="1">The sequence shown here is derived from an EMBL/GenBank/DDBJ whole genome shotgun (WGS) entry which is preliminary data.</text>
</comment>
<gene>
    <name evidence="1" type="ORF">PSON_ATCC_30995.1.T1000203</name>
</gene>
<dbReference type="Proteomes" id="UP000692954">
    <property type="component" value="Unassembled WGS sequence"/>
</dbReference>
<sequence length="194" mass="23228">MQPMHSSQDLAGSTNILDKKLVNREDFKLYSQGHAQYEIENQNKIYEFQIELKNAFRINCHVYFVIEQKENTLVYIKVKKRNEKHIFYSSRRCKINRFLISQYEKRKQREIIYQIIRISDNLASEIVNKSGNFHENRTFEILIYEMKNGFTQLRDSNNDFKKISSKIIEYSSIYPKKISLQKQSMGTQGVKYDD</sequence>
<proteinExistence type="predicted"/>